<feature type="compositionally biased region" description="Basic residues" evidence="6">
    <location>
        <begin position="1"/>
        <end position="12"/>
    </location>
</feature>
<dbReference type="Gene3D" id="3.90.380.10">
    <property type="entry name" value="Naphthalene 1,2-dioxygenase Alpha Subunit, Chain A, domain 1"/>
    <property type="match status" value="1"/>
</dbReference>
<evidence type="ECO:0000256" key="6">
    <source>
        <dbReference type="SAM" id="MobiDB-lite"/>
    </source>
</evidence>
<organism evidence="8 9">
    <name type="scientific">Streptomyces subrutilus</name>
    <dbReference type="NCBI Taxonomy" id="36818"/>
    <lineage>
        <taxon>Bacteria</taxon>
        <taxon>Bacillati</taxon>
        <taxon>Actinomycetota</taxon>
        <taxon>Actinomycetes</taxon>
        <taxon>Kitasatosporales</taxon>
        <taxon>Streptomycetaceae</taxon>
        <taxon>Streptomyces</taxon>
    </lineage>
</organism>
<evidence type="ECO:0000259" key="7">
    <source>
        <dbReference type="PROSITE" id="PS51296"/>
    </source>
</evidence>
<dbReference type="PROSITE" id="PS00570">
    <property type="entry name" value="RING_HYDROXYL_ALPHA"/>
    <property type="match status" value="1"/>
</dbReference>
<keyword evidence="2" id="KW-0479">Metal-binding</keyword>
<dbReference type="PANTHER" id="PTHR21266">
    <property type="entry name" value="IRON-SULFUR DOMAIN CONTAINING PROTEIN"/>
    <property type="match status" value="1"/>
</dbReference>
<evidence type="ECO:0000313" key="8">
    <source>
        <dbReference type="EMBL" id="QEU79633.1"/>
    </source>
</evidence>
<dbReference type="SUPFAM" id="SSF50022">
    <property type="entry name" value="ISP domain"/>
    <property type="match status" value="1"/>
</dbReference>
<dbReference type="KEGG" id="ssub:CP968_16010"/>
<evidence type="ECO:0000256" key="1">
    <source>
        <dbReference type="ARBA" id="ARBA00022714"/>
    </source>
</evidence>
<dbReference type="Gene3D" id="2.102.10.10">
    <property type="entry name" value="Rieske [2Fe-2S] iron-sulphur domain"/>
    <property type="match status" value="1"/>
</dbReference>
<evidence type="ECO:0000313" key="9">
    <source>
        <dbReference type="Proteomes" id="UP000326831"/>
    </source>
</evidence>
<dbReference type="InterPro" id="IPR015881">
    <property type="entry name" value="ARHD_Rieske_2Fe_2S"/>
</dbReference>
<name>A0A5P2UKH8_9ACTN</name>
<evidence type="ECO:0000256" key="3">
    <source>
        <dbReference type="ARBA" id="ARBA00023002"/>
    </source>
</evidence>
<keyword evidence="1" id="KW-0001">2Fe-2S</keyword>
<dbReference type="OrthoDB" id="5243643at2"/>
<dbReference type="GO" id="GO:0051537">
    <property type="term" value="F:2 iron, 2 sulfur cluster binding"/>
    <property type="evidence" value="ECO:0007669"/>
    <property type="project" value="UniProtKB-KW"/>
</dbReference>
<reference evidence="8 9" key="1">
    <citation type="submission" date="2017-09" db="EMBL/GenBank/DDBJ databases">
        <authorList>
            <person name="Lee N."/>
            <person name="Cho B.-K."/>
        </authorList>
    </citation>
    <scope>NUCLEOTIDE SEQUENCE [LARGE SCALE GENOMIC DNA]</scope>
    <source>
        <strain evidence="8 9">ATCC 27467</strain>
    </source>
</reference>
<feature type="region of interest" description="Disordered" evidence="6">
    <location>
        <begin position="1"/>
        <end position="20"/>
    </location>
</feature>
<dbReference type="GO" id="GO:0016705">
    <property type="term" value="F:oxidoreductase activity, acting on paired donors, with incorporation or reduction of molecular oxygen"/>
    <property type="evidence" value="ECO:0007669"/>
    <property type="project" value="UniProtKB-ARBA"/>
</dbReference>
<proteinExistence type="predicted"/>
<feature type="domain" description="Rieske" evidence="7">
    <location>
        <begin position="31"/>
        <end position="125"/>
    </location>
</feature>
<dbReference type="Proteomes" id="UP000326831">
    <property type="component" value="Chromosome"/>
</dbReference>
<keyword evidence="9" id="KW-1185">Reference proteome</keyword>
<gene>
    <name evidence="8" type="ORF">CP968_16010</name>
</gene>
<sequence length="330" mass="35118">MAAGRVRRRATRRTGSSGGGKAVSVNVHSGWYLAAFASELVGEVVPLDIGGRRLVAVRTAGRLRVHDADCPHRGAHLGYGGRVEGGCLVCPFHGRRIGLGQPSGEGGRPWVREHEVVECGDAVFVRLTDGPDDDRGLRTVLKELAGSMPLVKAVERPVAAAADLVVENAFDTDHFTALHKVHRLRGMRHSTGVHGELVMDGEFPMSASPWSGRGAPAQPYVPRFHARAYSPGVVVTEFGPADEVHVIVTGAVPDGRGGCVARVAVGVREGRENQLPMLVAGSERALAEDITVWEHLNPRVTPRYDAADAAVVAYREFCAGFAELGDGEAP</sequence>
<dbReference type="InterPro" id="IPR036922">
    <property type="entry name" value="Rieske_2Fe-2S_sf"/>
</dbReference>
<evidence type="ECO:0000256" key="2">
    <source>
        <dbReference type="ARBA" id="ARBA00022723"/>
    </source>
</evidence>
<dbReference type="SUPFAM" id="SSF55961">
    <property type="entry name" value="Bet v1-like"/>
    <property type="match status" value="1"/>
</dbReference>
<dbReference type="PROSITE" id="PS51296">
    <property type="entry name" value="RIESKE"/>
    <property type="match status" value="1"/>
</dbReference>
<evidence type="ECO:0000256" key="5">
    <source>
        <dbReference type="ARBA" id="ARBA00023014"/>
    </source>
</evidence>
<evidence type="ECO:0000256" key="4">
    <source>
        <dbReference type="ARBA" id="ARBA00023004"/>
    </source>
</evidence>
<dbReference type="GO" id="GO:0005506">
    <property type="term" value="F:iron ion binding"/>
    <property type="evidence" value="ECO:0007669"/>
    <property type="project" value="InterPro"/>
</dbReference>
<keyword evidence="4" id="KW-0408">Iron</keyword>
<dbReference type="Pfam" id="PF00355">
    <property type="entry name" value="Rieske"/>
    <property type="match status" value="1"/>
</dbReference>
<keyword evidence="5" id="KW-0411">Iron-sulfur</keyword>
<dbReference type="GO" id="GO:0004497">
    <property type="term" value="F:monooxygenase activity"/>
    <property type="evidence" value="ECO:0007669"/>
    <property type="project" value="UniProtKB-ARBA"/>
</dbReference>
<dbReference type="InterPro" id="IPR050584">
    <property type="entry name" value="Cholesterol_7-desaturase"/>
</dbReference>
<keyword evidence="3" id="KW-0560">Oxidoreductase</keyword>
<accession>A0A5P2UKH8</accession>
<protein>
    <recommendedName>
        <fullName evidence="7">Rieske domain-containing protein</fullName>
    </recommendedName>
</protein>
<dbReference type="PANTHER" id="PTHR21266:SF60">
    <property type="entry name" value="3-KETOSTEROID-9-ALPHA-MONOOXYGENASE, OXYGENASE COMPONENT"/>
    <property type="match status" value="1"/>
</dbReference>
<dbReference type="AlphaFoldDB" id="A0A5P2UKH8"/>
<dbReference type="InterPro" id="IPR017941">
    <property type="entry name" value="Rieske_2Fe-2S"/>
</dbReference>
<dbReference type="EMBL" id="CP023701">
    <property type="protein sequence ID" value="QEU79633.1"/>
    <property type="molecule type" value="Genomic_DNA"/>
</dbReference>